<organism evidence="2">
    <name type="scientific">marine metagenome</name>
    <dbReference type="NCBI Taxonomy" id="408172"/>
    <lineage>
        <taxon>unclassified sequences</taxon>
        <taxon>metagenomes</taxon>
        <taxon>ecological metagenomes</taxon>
    </lineage>
</organism>
<proteinExistence type="predicted"/>
<feature type="non-terminal residue" evidence="2">
    <location>
        <position position="1"/>
    </location>
</feature>
<dbReference type="AlphaFoldDB" id="A0A382F681"/>
<name>A0A382F681_9ZZZZ</name>
<evidence type="ECO:0000313" key="2">
    <source>
        <dbReference type="EMBL" id="SVB57587.1"/>
    </source>
</evidence>
<gene>
    <name evidence="2" type="ORF">METZ01_LOCUS210441</name>
</gene>
<evidence type="ECO:0000256" key="1">
    <source>
        <dbReference type="SAM" id="MobiDB-lite"/>
    </source>
</evidence>
<protein>
    <submittedName>
        <fullName evidence="2">Uncharacterized protein</fullName>
    </submittedName>
</protein>
<sequence>KKAKKVLTPANQRRCQKVKKDPVKNIEKDDNMSTKLIHKEDRLKNILAVCDPKSKGYEELKKISRLGDTNPRRIDYLRAFDSSAEDVTKRSLIARGNTISTPQTQTDGVVRDMQKPMDREVRNKTLQKLAVSITGNEVEIIECKTWSAFMESRNDHDIMKNRTFITKQLNEVYRKPFTNLIHTSDMPTDYRDLHLAYIRLPSSIAELIKSNKDAEKEYEAHRTKILGFDNSYFTIQENEIDVERCDFFDGIITFERIIKEHGLELTGKLKEISTIGKLFETNIHAVALGKKRMYVLQSPLMLIEQWQNSENRRNNQTSSLRLHSVTDPAYDSPDTGPIHYIHGVYFTKDLWEKVVTEKFTLKDYASMDSNMEQKRIITDNDWFADLLKWHKKAKYTPKMTPEQRENKDLQRSEHGNCLIKIPGFISANAKGNDSHVAIDLVIVNYTDPSTGREYNSFVDPEIDDPDEAMAWKFGFDGADDYYDSLVAEG</sequence>
<dbReference type="EMBL" id="UINC01047829">
    <property type="protein sequence ID" value="SVB57587.1"/>
    <property type="molecule type" value="Genomic_DNA"/>
</dbReference>
<reference evidence="2" key="1">
    <citation type="submission" date="2018-05" db="EMBL/GenBank/DDBJ databases">
        <authorList>
            <person name="Lanie J.A."/>
            <person name="Ng W.-L."/>
            <person name="Kazmierczak K.M."/>
            <person name="Andrzejewski T.M."/>
            <person name="Davidsen T.M."/>
            <person name="Wayne K.J."/>
            <person name="Tettelin H."/>
            <person name="Glass J.I."/>
            <person name="Rusch D."/>
            <person name="Podicherti R."/>
            <person name="Tsui H.-C.T."/>
            <person name="Winkler M.E."/>
        </authorList>
    </citation>
    <scope>NUCLEOTIDE SEQUENCE</scope>
</reference>
<accession>A0A382F681</accession>
<feature type="region of interest" description="Disordered" evidence="1">
    <location>
        <begin position="1"/>
        <end position="21"/>
    </location>
</feature>